<dbReference type="Pfam" id="PF02698">
    <property type="entry name" value="DUF218"/>
    <property type="match status" value="1"/>
</dbReference>
<dbReference type="AlphaFoldDB" id="A0A7W9YXV6"/>
<keyword evidence="1" id="KW-1133">Transmembrane helix</keyword>
<reference evidence="3 4" key="1">
    <citation type="submission" date="2020-08" db="EMBL/GenBank/DDBJ databases">
        <title>Genomic Encyclopedia of Type Strains, Phase IV (KMG-IV): sequencing the most valuable type-strain genomes for metagenomic binning, comparative biology and taxonomic classification.</title>
        <authorList>
            <person name="Goeker M."/>
        </authorList>
    </citation>
    <scope>NUCLEOTIDE SEQUENCE [LARGE SCALE GENOMIC DNA]</scope>
    <source>
        <strain evidence="3 4">DSM 102134</strain>
    </source>
</reference>
<gene>
    <name evidence="3" type="ORF">HNQ75_002363</name>
</gene>
<organism evidence="3 4">
    <name type="scientific">Pseudorhizobium flavum</name>
    <dbReference type="NCBI Taxonomy" id="1335061"/>
    <lineage>
        <taxon>Bacteria</taxon>
        <taxon>Pseudomonadati</taxon>
        <taxon>Pseudomonadota</taxon>
        <taxon>Alphaproteobacteria</taxon>
        <taxon>Hyphomicrobiales</taxon>
        <taxon>Rhizobiaceae</taxon>
        <taxon>Rhizobium/Agrobacterium group</taxon>
        <taxon>Pseudorhizobium</taxon>
    </lineage>
</organism>
<protein>
    <submittedName>
        <fullName evidence="3">Uncharacterized SAM-binding protein YcdF (DUF218 family)</fullName>
    </submittedName>
</protein>
<name>A0A7W9YXV6_9HYPH</name>
<dbReference type="RefSeq" id="WP_077548460.1">
    <property type="nucleotide sequence ID" value="NZ_JACHEJ010000005.1"/>
</dbReference>
<dbReference type="GO" id="GO:0000270">
    <property type="term" value="P:peptidoglycan metabolic process"/>
    <property type="evidence" value="ECO:0007669"/>
    <property type="project" value="TreeGrafter"/>
</dbReference>
<dbReference type="PANTHER" id="PTHR30336">
    <property type="entry name" value="INNER MEMBRANE PROTEIN, PROBABLE PERMEASE"/>
    <property type="match status" value="1"/>
</dbReference>
<dbReference type="InterPro" id="IPR051599">
    <property type="entry name" value="Cell_Envelope_Assoc"/>
</dbReference>
<dbReference type="GO" id="GO:0043164">
    <property type="term" value="P:Gram-negative-bacterium-type cell wall biogenesis"/>
    <property type="evidence" value="ECO:0007669"/>
    <property type="project" value="TreeGrafter"/>
</dbReference>
<dbReference type="PANTHER" id="PTHR30336:SF4">
    <property type="entry name" value="ENVELOPE BIOGENESIS FACTOR ELYC"/>
    <property type="match status" value="1"/>
</dbReference>
<comment type="caution">
    <text evidence="3">The sequence shown here is derived from an EMBL/GenBank/DDBJ whole genome shotgun (WGS) entry which is preliminary data.</text>
</comment>
<evidence type="ECO:0000313" key="3">
    <source>
        <dbReference type="EMBL" id="MBB6180384.1"/>
    </source>
</evidence>
<dbReference type="Proteomes" id="UP000535501">
    <property type="component" value="Unassembled WGS sequence"/>
</dbReference>
<dbReference type="Gene3D" id="3.40.50.620">
    <property type="entry name" value="HUPs"/>
    <property type="match status" value="1"/>
</dbReference>
<dbReference type="InterPro" id="IPR014729">
    <property type="entry name" value="Rossmann-like_a/b/a_fold"/>
</dbReference>
<dbReference type="EMBL" id="JACHEJ010000005">
    <property type="protein sequence ID" value="MBB6180384.1"/>
    <property type="molecule type" value="Genomic_DNA"/>
</dbReference>
<feature type="transmembrane region" description="Helical" evidence="1">
    <location>
        <begin position="39"/>
        <end position="61"/>
    </location>
</feature>
<accession>A0A7W9YXV6</accession>
<evidence type="ECO:0000313" key="4">
    <source>
        <dbReference type="Proteomes" id="UP000535501"/>
    </source>
</evidence>
<keyword evidence="4" id="KW-1185">Reference proteome</keyword>
<proteinExistence type="predicted"/>
<keyword evidence="1" id="KW-0812">Transmembrane</keyword>
<dbReference type="CDD" id="cd06259">
    <property type="entry name" value="YdcF-like"/>
    <property type="match status" value="1"/>
</dbReference>
<evidence type="ECO:0000256" key="1">
    <source>
        <dbReference type="SAM" id="Phobius"/>
    </source>
</evidence>
<sequence>MFILSKLFWLAVQPLSLAFLLSAVSALLAFTGFRRTGGIAAALAALVLFVTLYTTAGGVALQVLEARFAKPSEEPREVSCILILGGAMENEVTTSRGGVEFNQAAERFVEPLRLALRHPQARVLVSGGDGSISGAYEGEASASERLFSAFGIPPNRLVKENASRTTYENAQQTKDVLAREGITDCLLVTSAFHMPRSMGLFRRAGIPVTPWPVDYRTSGILRLGFDFTQPTSNAQLTSTAVREWLGLLGYYATGRIDSVFPAE</sequence>
<keyword evidence="1" id="KW-0472">Membrane</keyword>
<dbReference type="GO" id="GO:0005886">
    <property type="term" value="C:plasma membrane"/>
    <property type="evidence" value="ECO:0007669"/>
    <property type="project" value="TreeGrafter"/>
</dbReference>
<feature type="domain" description="DUF218" evidence="2">
    <location>
        <begin position="80"/>
        <end position="246"/>
    </location>
</feature>
<evidence type="ECO:0000259" key="2">
    <source>
        <dbReference type="Pfam" id="PF02698"/>
    </source>
</evidence>
<dbReference type="InterPro" id="IPR003848">
    <property type="entry name" value="DUF218"/>
</dbReference>